<dbReference type="Gene3D" id="2.120.10.30">
    <property type="entry name" value="TolB, C-terminal domain"/>
    <property type="match status" value="1"/>
</dbReference>
<dbReference type="Proteomes" id="UP001168363">
    <property type="component" value="Unassembled WGS sequence"/>
</dbReference>
<protein>
    <submittedName>
        <fullName evidence="2">ScyD/ScyE family protein</fullName>
    </submittedName>
</protein>
<dbReference type="SUPFAM" id="SSF63825">
    <property type="entry name" value="YWTD domain"/>
    <property type="match status" value="1"/>
</dbReference>
<keyword evidence="1" id="KW-0732">Signal</keyword>
<name>A0ABT8TRV7_9ACTN</name>
<dbReference type="RefSeq" id="WP_302708898.1">
    <property type="nucleotide sequence ID" value="NZ_JAULSC010000013.1"/>
</dbReference>
<evidence type="ECO:0000313" key="2">
    <source>
        <dbReference type="EMBL" id="MDO3396702.1"/>
    </source>
</evidence>
<reference evidence="2" key="1">
    <citation type="submission" date="2023-06" db="EMBL/GenBank/DDBJ databases">
        <title>Genome sequence of Nocardioides sp. SOB44.</title>
        <authorList>
            <person name="Zhang G."/>
        </authorList>
    </citation>
    <scope>NUCLEOTIDE SEQUENCE</scope>
    <source>
        <strain evidence="2">SOB44</strain>
    </source>
</reference>
<sequence>MNRLVSALVLAPALGALATGSVLAPAATAAAPDPSARPEAHGLMTPLSLAVTERGVVHVSQNFAGLLTRIGPGGKRKLVARADRGGEVGAVSVRRGVVTYAVSRGHNESGLVRQVRRNGTDRALADLGRHERRNNPDGDVTYGFTDLRRKCEAKLPEYVGPARYDGVVETHPYATTSIGDTVYVADAGANAVLAIDRDGDVSTVAVVPPAVAKVTKKVARANGLPACTVGSRYRFEAVPTDVEVGPGGDLYVTSLPGGPEDGSVGRLGSVHRIDRLSGDTTRVVRGLLSATGLAVAGNGDLYVAELFGGRIVRVLAGSSKPTTLRRVTMPGDLEIAGGRLWATTEVLVGTEPGQRPGGKVRSFPLP</sequence>
<evidence type="ECO:0000256" key="1">
    <source>
        <dbReference type="SAM" id="SignalP"/>
    </source>
</evidence>
<evidence type="ECO:0000313" key="3">
    <source>
        <dbReference type="Proteomes" id="UP001168363"/>
    </source>
</evidence>
<dbReference type="InterPro" id="IPR011042">
    <property type="entry name" value="6-blade_b-propeller_TolB-like"/>
</dbReference>
<feature type="signal peptide" evidence="1">
    <location>
        <begin position="1"/>
        <end position="18"/>
    </location>
</feature>
<comment type="caution">
    <text evidence="2">The sequence shown here is derived from an EMBL/GenBank/DDBJ whole genome shotgun (WGS) entry which is preliminary data.</text>
</comment>
<feature type="chain" id="PRO_5045959311" evidence="1">
    <location>
        <begin position="19"/>
        <end position="366"/>
    </location>
</feature>
<proteinExistence type="predicted"/>
<organism evidence="2 3">
    <name type="scientific">Nocardioides cremeus</name>
    <dbReference type="NCBI Taxonomy" id="3058044"/>
    <lineage>
        <taxon>Bacteria</taxon>
        <taxon>Bacillati</taxon>
        <taxon>Actinomycetota</taxon>
        <taxon>Actinomycetes</taxon>
        <taxon>Propionibacteriales</taxon>
        <taxon>Nocardioidaceae</taxon>
        <taxon>Nocardioides</taxon>
    </lineage>
</organism>
<keyword evidence="3" id="KW-1185">Reference proteome</keyword>
<gene>
    <name evidence="2" type="ORF">QWJ41_13315</name>
</gene>
<dbReference type="NCBIfam" id="NF033206">
    <property type="entry name" value="ScyE_fam"/>
    <property type="match status" value="1"/>
</dbReference>
<dbReference type="InterPro" id="IPR048031">
    <property type="entry name" value="ScyD/ScyE-like"/>
</dbReference>
<dbReference type="EMBL" id="JAULSC010000013">
    <property type="protein sequence ID" value="MDO3396702.1"/>
    <property type="molecule type" value="Genomic_DNA"/>
</dbReference>
<accession>A0ABT8TRV7</accession>